<accession>A0A699HVX5</accession>
<evidence type="ECO:0000259" key="1">
    <source>
        <dbReference type="Pfam" id="PF07727"/>
    </source>
</evidence>
<dbReference type="InterPro" id="IPR013103">
    <property type="entry name" value="RVT_2"/>
</dbReference>
<organism evidence="2">
    <name type="scientific">Tanacetum cinerariifolium</name>
    <name type="common">Dalmatian daisy</name>
    <name type="synonym">Chrysanthemum cinerariifolium</name>
    <dbReference type="NCBI Taxonomy" id="118510"/>
    <lineage>
        <taxon>Eukaryota</taxon>
        <taxon>Viridiplantae</taxon>
        <taxon>Streptophyta</taxon>
        <taxon>Embryophyta</taxon>
        <taxon>Tracheophyta</taxon>
        <taxon>Spermatophyta</taxon>
        <taxon>Magnoliopsida</taxon>
        <taxon>eudicotyledons</taxon>
        <taxon>Gunneridae</taxon>
        <taxon>Pentapetalae</taxon>
        <taxon>asterids</taxon>
        <taxon>campanulids</taxon>
        <taxon>Asterales</taxon>
        <taxon>Asteraceae</taxon>
        <taxon>Asteroideae</taxon>
        <taxon>Anthemideae</taxon>
        <taxon>Anthemidinae</taxon>
        <taxon>Tanacetum</taxon>
    </lineage>
</organism>
<evidence type="ECO:0000313" key="2">
    <source>
        <dbReference type="EMBL" id="GEY67913.1"/>
    </source>
</evidence>
<protein>
    <recommendedName>
        <fullName evidence="1">Reverse transcriptase Ty1/copia-type domain-containing protein</fullName>
    </recommendedName>
</protein>
<reference evidence="2" key="1">
    <citation type="journal article" date="2019" name="Sci. Rep.">
        <title>Draft genome of Tanacetum cinerariifolium, the natural source of mosquito coil.</title>
        <authorList>
            <person name="Yamashiro T."/>
            <person name="Shiraishi A."/>
            <person name="Satake H."/>
            <person name="Nakayama K."/>
        </authorList>
    </citation>
    <scope>NUCLEOTIDE SEQUENCE</scope>
</reference>
<proteinExistence type="predicted"/>
<dbReference type="Pfam" id="PF07727">
    <property type="entry name" value="RVT_2"/>
    <property type="match status" value="1"/>
</dbReference>
<dbReference type="PANTHER" id="PTHR11439:SF509">
    <property type="entry name" value="RNA-DIRECTED DNA POLYMERASE"/>
    <property type="match status" value="1"/>
</dbReference>
<sequence length="286" mass="32885">MCMYALTVSTMEPNNVKEDMTDPAWIDLMQEDLFQFKRLDHDEEQTVIRNKSRLVVRGYRQEEGIDFEESFTPVARMEAIRIFLAYATHKTLSVFQMDVKSAFLHGSLKEDVYVCQPEGFIDADQPSHNYFFKGTIDLTLFIRRFHDDILVIQVYVDDITFGSTHPRGTVNMGLWYTKDSGFELTGFSDADYAGCKDTFKSTSGGAQFLELCSLVFTVMNGNPSRVNIKQLCGRIRRWRYNLIPAGSKFKIPCSIIKDKYMMKAQVHVSKSSVISDVQALPQKKYY</sequence>
<dbReference type="EMBL" id="BKCJ010199523">
    <property type="protein sequence ID" value="GEY67913.1"/>
    <property type="molecule type" value="Genomic_DNA"/>
</dbReference>
<dbReference type="AlphaFoldDB" id="A0A699HVX5"/>
<gene>
    <name evidence="2" type="ORF">Tci_439887</name>
</gene>
<dbReference type="PANTHER" id="PTHR11439">
    <property type="entry name" value="GAG-POL-RELATED RETROTRANSPOSON"/>
    <property type="match status" value="1"/>
</dbReference>
<feature type="domain" description="Reverse transcriptase Ty1/copia-type" evidence="1">
    <location>
        <begin position="42"/>
        <end position="127"/>
    </location>
</feature>
<comment type="caution">
    <text evidence="2">The sequence shown here is derived from an EMBL/GenBank/DDBJ whole genome shotgun (WGS) entry which is preliminary data.</text>
</comment>
<name>A0A699HVX5_TANCI</name>